<name>A0A1M2VPC4_TRAPU</name>
<dbReference type="PANTHER" id="PTHR42978:SF2">
    <property type="entry name" value="102 KBASES UNSTABLE REGION: FROM 1 TO 119443"/>
    <property type="match status" value="1"/>
</dbReference>
<dbReference type="PANTHER" id="PTHR42978">
    <property type="entry name" value="QUORUM-QUENCHING LACTONASE YTNP-RELATED-RELATED"/>
    <property type="match status" value="1"/>
</dbReference>
<evidence type="ECO:0000313" key="8">
    <source>
        <dbReference type="Proteomes" id="UP000184267"/>
    </source>
</evidence>
<dbReference type="EMBL" id="MNAD01000923">
    <property type="protein sequence ID" value="OJT09390.1"/>
    <property type="molecule type" value="Genomic_DNA"/>
</dbReference>
<dbReference type="InterPro" id="IPR051013">
    <property type="entry name" value="MBL_superfamily_lactonases"/>
</dbReference>
<feature type="domain" description="Metallo-beta-lactamase" evidence="6">
    <location>
        <begin position="124"/>
        <end position="354"/>
    </location>
</feature>
<dbReference type="InterPro" id="IPR036866">
    <property type="entry name" value="RibonucZ/Hydroxyglut_hydro"/>
</dbReference>
<proteinExistence type="inferred from homology"/>
<dbReference type="OrthoDB" id="10250730at2759"/>
<gene>
    <name evidence="7" type="ORF">TRAPUB_14138</name>
</gene>
<dbReference type="InterPro" id="IPR001279">
    <property type="entry name" value="Metallo-B-lactamas"/>
</dbReference>
<accession>A0A1M2VPC4</accession>
<comment type="caution">
    <text evidence="7">The sequence shown here is derived from an EMBL/GenBank/DDBJ whole genome shotgun (WGS) entry which is preliminary data.</text>
</comment>
<evidence type="ECO:0000256" key="4">
    <source>
        <dbReference type="ARBA" id="ARBA00022801"/>
    </source>
</evidence>
<comment type="cofactor">
    <cofactor evidence="1">
        <name>Zn(2+)</name>
        <dbReference type="ChEBI" id="CHEBI:29105"/>
    </cofactor>
</comment>
<evidence type="ECO:0000256" key="5">
    <source>
        <dbReference type="ARBA" id="ARBA00022833"/>
    </source>
</evidence>
<comment type="similarity">
    <text evidence="2">Belongs to the metallo-beta-lactamase superfamily.</text>
</comment>
<evidence type="ECO:0000256" key="2">
    <source>
        <dbReference type="ARBA" id="ARBA00007749"/>
    </source>
</evidence>
<keyword evidence="8" id="KW-1185">Reference proteome</keyword>
<dbReference type="Gene3D" id="3.60.15.10">
    <property type="entry name" value="Ribonuclease Z/Hydroxyacylglutathione hydrolase-like"/>
    <property type="match status" value="1"/>
</dbReference>
<dbReference type="GO" id="GO:0016787">
    <property type="term" value="F:hydrolase activity"/>
    <property type="evidence" value="ECO:0007669"/>
    <property type="project" value="UniProtKB-KW"/>
</dbReference>
<dbReference type="SMART" id="SM00849">
    <property type="entry name" value="Lactamase_B"/>
    <property type="match status" value="1"/>
</dbReference>
<dbReference type="STRING" id="154538.A0A1M2VPC4"/>
<evidence type="ECO:0000313" key="7">
    <source>
        <dbReference type="EMBL" id="OJT09390.1"/>
    </source>
</evidence>
<reference evidence="7 8" key="1">
    <citation type="submission" date="2016-10" db="EMBL/GenBank/DDBJ databases">
        <title>Genome sequence of the basidiomycete white-rot fungus Trametes pubescens.</title>
        <authorList>
            <person name="Makela M.R."/>
            <person name="Granchi Z."/>
            <person name="Peng M."/>
            <person name="De Vries R.P."/>
            <person name="Grigoriev I."/>
            <person name="Riley R."/>
            <person name="Hilden K."/>
        </authorList>
    </citation>
    <scope>NUCLEOTIDE SEQUENCE [LARGE SCALE GENOMIC DNA]</scope>
    <source>
        <strain evidence="7 8">FBCC735</strain>
    </source>
</reference>
<keyword evidence="5" id="KW-0862">Zinc</keyword>
<keyword evidence="4" id="KW-0378">Hydrolase</keyword>
<evidence type="ECO:0000256" key="1">
    <source>
        <dbReference type="ARBA" id="ARBA00001947"/>
    </source>
</evidence>
<keyword evidence="3" id="KW-0479">Metal-binding</keyword>
<dbReference type="AlphaFoldDB" id="A0A1M2VPC4"/>
<dbReference type="GO" id="GO:0046872">
    <property type="term" value="F:metal ion binding"/>
    <property type="evidence" value="ECO:0007669"/>
    <property type="project" value="UniProtKB-KW"/>
</dbReference>
<protein>
    <recommendedName>
        <fullName evidence="6">Metallo-beta-lactamase domain-containing protein</fullName>
    </recommendedName>
</protein>
<dbReference type="OMA" id="YDHIGDS"/>
<dbReference type="Pfam" id="PF00753">
    <property type="entry name" value="Lactamase_B"/>
    <property type="match status" value="1"/>
</dbReference>
<dbReference type="CDD" id="cd07730">
    <property type="entry name" value="metallo-hydrolase-like_MBL-fold"/>
    <property type="match status" value="1"/>
</dbReference>
<evidence type="ECO:0000256" key="3">
    <source>
        <dbReference type="ARBA" id="ARBA00022723"/>
    </source>
</evidence>
<evidence type="ECO:0000259" key="6">
    <source>
        <dbReference type="SMART" id="SM00849"/>
    </source>
</evidence>
<dbReference type="SUPFAM" id="SSF56281">
    <property type="entry name" value="Metallo-hydrolase/oxidoreductase"/>
    <property type="match status" value="1"/>
</dbReference>
<sequence>MTWGILDKHAHKEAGSVRTSDIHILLCDFAKLPWIPTAVVAAYNMLGTMQRDSHRPVRLRETKIEARPGTPLLRPMAALATRELPAPTSDQAYCDVSALECGFIEIPLLWVIDTAEEGDKSVLPVLAFLIRHSTNGDVLLFDLGVRKDMENLPTMYHGRINGMGFLTTVPEDAVDALAKGGLAPTDVTTVCYSHLHYDHIGDSRPYTNATFVVGAAARPLVEHGWPEDPKSLFPQDLLPEGRTRFLDNPGMWPPLGPFPHALDVYGDGSLYIVDAPGHMLGHINLLARTSADGGWIFLAGDSAHDRRLLTGEAGIPNHGLLGCAHGDKVATAEHIVRMRALEVEYPRVRVLLAHDVPWYDANKGGLAFWPGTIPSL</sequence>
<dbReference type="Proteomes" id="UP000184267">
    <property type="component" value="Unassembled WGS sequence"/>
</dbReference>
<organism evidence="7 8">
    <name type="scientific">Trametes pubescens</name>
    <name type="common">White-rot fungus</name>
    <dbReference type="NCBI Taxonomy" id="154538"/>
    <lineage>
        <taxon>Eukaryota</taxon>
        <taxon>Fungi</taxon>
        <taxon>Dikarya</taxon>
        <taxon>Basidiomycota</taxon>
        <taxon>Agaricomycotina</taxon>
        <taxon>Agaricomycetes</taxon>
        <taxon>Polyporales</taxon>
        <taxon>Polyporaceae</taxon>
        <taxon>Trametes</taxon>
    </lineage>
</organism>